<feature type="region of interest" description="Disordered" evidence="4">
    <location>
        <begin position="1"/>
        <end position="140"/>
    </location>
</feature>
<dbReference type="PANTHER" id="PTHR23236:SF119">
    <property type="entry name" value="NUCLEAR RNA-BINDING PROTEIN SART-3"/>
    <property type="match status" value="1"/>
</dbReference>
<feature type="compositionally biased region" description="Basic and acidic residues" evidence="4">
    <location>
        <begin position="46"/>
        <end position="61"/>
    </location>
</feature>
<name>A0A317XK65_9BASI</name>
<sequence length="699" mass="74403">MTDTEAQTTSTTAPAVTVDTAESSPTTKPLTNKEKRLLAVAQKRKAKEDAASQKHGKPDEKKRKRQDGDVDGDGDNAEHEGEGDGEGEIEVVSHKEQRRRRKLAKAMGLDPSDPAALEQAANGGAGGKDPNSLLHPSRQAVNGGGVGVGASIPRSGFSVWVGNMSFFTPPEKLVDWFNTRGIDGISRVHMPKGARRAEMNRGFAYVDLPNSDVLTAALNLSEQPLDGRKLLIKNGADFTGRPALAPGVAGIAASLSTAPAARERTWGGANDNDDNDDNDAANVDADAPATDPTDTVKQGKTGLTKTAQKILRAQKNPASMTLFLGNLSFNTTEAGVREMFERSAARRADSADSAKLAKIKAREARREKRNLAKKNKRRAGDAGGALSEEEEEKDSEYESEDEDSDDDEEGEEEEEKKMPSKEVDGDSESDSSSSSSSGSSSSTGDKPKPDAVKSSGDGDGDGESDPSAPTSKTTAGIRKIRLGTFEDAPTKCKGFGFVDFYTLEYATASLLDVRNAFLDGRKLVLQFASAEATRRGASRSQKLRLEDARASNKAGPRGSRLRDRDAGGDAGKSKFGFAKRRKFVDYNDQDRDHGHDHDHQDATAGPSRPQASVKVSASAPAPGTFDPEAPLPKKHKETQQERLARRQRHTQTPSTSATGGAIGGAAYKRREKPGAALANAQRASSGIVASTGTKVTFDD</sequence>
<dbReference type="FunCoup" id="A0A317XK65">
    <property type="interactions" value="293"/>
</dbReference>
<keyword evidence="2 3" id="KW-0694">RNA-binding</keyword>
<feature type="compositionally biased region" description="Acidic residues" evidence="4">
    <location>
        <begin position="387"/>
        <end position="414"/>
    </location>
</feature>
<evidence type="ECO:0000256" key="1">
    <source>
        <dbReference type="ARBA" id="ARBA00022737"/>
    </source>
</evidence>
<feature type="compositionally biased region" description="Polar residues" evidence="4">
    <location>
        <begin position="20"/>
        <end position="30"/>
    </location>
</feature>
<dbReference type="InterPro" id="IPR035979">
    <property type="entry name" value="RBD_domain_sf"/>
</dbReference>
<feature type="compositionally biased region" description="Low complexity" evidence="4">
    <location>
        <begin position="430"/>
        <end position="444"/>
    </location>
</feature>
<proteinExistence type="predicted"/>
<dbReference type="InterPro" id="IPR000504">
    <property type="entry name" value="RRM_dom"/>
</dbReference>
<dbReference type="Gene3D" id="3.30.70.330">
    <property type="match status" value="2"/>
</dbReference>
<dbReference type="InParanoid" id="A0A317XK65"/>
<feature type="compositionally biased region" description="Basic and acidic residues" evidence="4">
    <location>
        <begin position="360"/>
        <end position="370"/>
    </location>
</feature>
<feature type="region of interest" description="Disordered" evidence="4">
    <location>
        <begin position="530"/>
        <end position="699"/>
    </location>
</feature>
<dbReference type="Pfam" id="PF00076">
    <property type="entry name" value="RRM_1"/>
    <property type="match status" value="1"/>
</dbReference>
<dbReference type="STRING" id="1882483.A0A317XK65"/>
<evidence type="ECO:0000313" key="6">
    <source>
        <dbReference type="EMBL" id="PWY98685.1"/>
    </source>
</evidence>
<evidence type="ECO:0000313" key="7">
    <source>
        <dbReference type="Proteomes" id="UP000246740"/>
    </source>
</evidence>
<keyword evidence="7" id="KW-1185">Reference proteome</keyword>
<dbReference type="InterPro" id="IPR012677">
    <property type="entry name" value="Nucleotide-bd_a/b_plait_sf"/>
</dbReference>
<dbReference type="PANTHER" id="PTHR23236">
    <property type="entry name" value="EUKARYOTIC TRANSLATION INITIATION FACTOR 4B/4H"/>
    <property type="match status" value="1"/>
</dbReference>
<keyword evidence="1" id="KW-0677">Repeat</keyword>
<evidence type="ECO:0000256" key="4">
    <source>
        <dbReference type="SAM" id="MobiDB-lite"/>
    </source>
</evidence>
<dbReference type="EMBL" id="KZ819197">
    <property type="protein sequence ID" value="PWY98685.1"/>
    <property type="molecule type" value="Genomic_DNA"/>
</dbReference>
<protein>
    <recommendedName>
        <fullName evidence="5">RRM domain-containing protein</fullName>
    </recommendedName>
</protein>
<feature type="compositionally biased region" description="Low complexity" evidence="4">
    <location>
        <begin position="280"/>
        <end position="296"/>
    </location>
</feature>
<feature type="region of interest" description="Disordered" evidence="4">
    <location>
        <begin position="264"/>
        <end position="301"/>
    </location>
</feature>
<feature type="compositionally biased region" description="Basic and acidic residues" evidence="4">
    <location>
        <begin position="583"/>
        <end position="601"/>
    </location>
</feature>
<gene>
    <name evidence="6" type="ORF">BCV70DRAFT_201485</name>
</gene>
<organism evidence="6 7">
    <name type="scientific">Testicularia cyperi</name>
    <dbReference type="NCBI Taxonomy" id="1882483"/>
    <lineage>
        <taxon>Eukaryota</taxon>
        <taxon>Fungi</taxon>
        <taxon>Dikarya</taxon>
        <taxon>Basidiomycota</taxon>
        <taxon>Ustilaginomycotina</taxon>
        <taxon>Ustilaginomycetes</taxon>
        <taxon>Ustilaginales</taxon>
        <taxon>Anthracoideaceae</taxon>
        <taxon>Testicularia</taxon>
    </lineage>
</organism>
<dbReference type="SUPFAM" id="SSF54928">
    <property type="entry name" value="RNA-binding domain, RBD"/>
    <property type="match status" value="2"/>
</dbReference>
<feature type="compositionally biased region" description="Low complexity" evidence="4">
    <location>
        <begin position="611"/>
        <end position="622"/>
    </location>
</feature>
<feature type="region of interest" description="Disordered" evidence="4">
    <location>
        <begin position="344"/>
        <end position="483"/>
    </location>
</feature>
<dbReference type="Proteomes" id="UP000246740">
    <property type="component" value="Unassembled WGS sequence"/>
</dbReference>
<dbReference type="PROSITE" id="PS50102">
    <property type="entry name" value="RRM"/>
    <property type="match status" value="1"/>
</dbReference>
<reference evidence="6 7" key="1">
    <citation type="journal article" date="2018" name="Mol. Biol. Evol.">
        <title>Broad Genomic Sampling Reveals a Smut Pathogenic Ancestry of the Fungal Clade Ustilaginomycotina.</title>
        <authorList>
            <person name="Kijpornyongpan T."/>
            <person name="Mondo S.J."/>
            <person name="Barry K."/>
            <person name="Sandor L."/>
            <person name="Lee J."/>
            <person name="Lipzen A."/>
            <person name="Pangilinan J."/>
            <person name="LaButti K."/>
            <person name="Hainaut M."/>
            <person name="Henrissat B."/>
            <person name="Grigoriev I.V."/>
            <person name="Spatafora J.W."/>
            <person name="Aime M.C."/>
        </authorList>
    </citation>
    <scope>NUCLEOTIDE SEQUENCE [LARGE SCALE GENOMIC DNA]</scope>
    <source>
        <strain evidence="6 7">MCA 3645</strain>
    </source>
</reference>
<dbReference type="AlphaFoldDB" id="A0A317XK65"/>
<dbReference type="SMART" id="SM00360">
    <property type="entry name" value="RRM"/>
    <property type="match status" value="2"/>
</dbReference>
<accession>A0A317XK65</accession>
<evidence type="ECO:0000259" key="5">
    <source>
        <dbReference type="PROSITE" id="PS50102"/>
    </source>
</evidence>
<feature type="domain" description="RRM" evidence="5">
    <location>
        <begin position="157"/>
        <end position="237"/>
    </location>
</feature>
<feature type="compositionally biased region" description="Basic and acidic residues" evidence="4">
    <location>
        <begin position="415"/>
        <end position="424"/>
    </location>
</feature>
<feature type="compositionally biased region" description="Polar residues" evidence="4">
    <location>
        <begin position="681"/>
        <end position="699"/>
    </location>
</feature>
<evidence type="ECO:0000256" key="3">
    <source>
        <dbReference type="PROSITE-ProRule" id="PRU00176"/>
    </source>
</evidence>
<evidence type="ECO:0000256" key="2">
    <source>
        <dbReference type="ARBA" id="ARBA00022884"/>
    </source>
</evidence>
<dbReference type="OrthoDB" id="439808at2759"/>
<feature type="compositionally biased region" description="Low complexity" evidence="4">
    <location>
        <begin position="1"/>
        <end position="15"/>
    </location>
</feature>
<dbReference type="GO" id="GO:0003723">
    <property type="term" value="F:RNA binding"/>
    <property type="evidence" value="ECO:0007669"/>
    <property type="project" value="UniProtKB-UniRule"/>
</dbReference>